<dbReference type="EMBL" id="JAYMFH010000001">
    <property type="protein sequence ID" value="MEC4294092.1"/>
    <property type="molecule type" value="Genomic_DNA"/>
</dbReference>
<proteinExistence type="predicted"/>
<evidence type="ECO:0000256" key="1">
    <source>
        <dbReference type="SAM" id="MobiDB-lite"/>
    </source>
</evidence>
<feature type="region of interest" description="Disordered" evidence="1">
    <location>
        <begin position="29"/>
        <end position="55"/>
    </location>
</feature>
<evidence type="ECO:0000313" key="3">
    <source>
        <dbReference type="Proteomes" id="UP001343724"/>
    </source>
</evidence>
<feature type="compositionally biased region" description="Basic and acidic residues" evidence="1">
    <location>
        <begin position="41"/>
        <end position="55"/>
    </location>
</feature>
<sequence>MDEEDLKVMMDITGMSREELLEARRYSSMSPVNDLDVSEDEASHMREELSSVRAK</sequence>
<evidence type="ECO:0000313" key="2">
    <source>
        <dbReference type="EMBL" id="MEC4294092.1"/>
    </source>
</evidence>
<name>A0ABU6IW93_9ACTN</name>
<gene>
    <name evidence="2" type="ORF">VJ920_02060</name>
</gene>
<reference evidence="2 3" key="1">
    <citation type="submission" date="2024-01" db="EMBL/GenBank/DDBJ databases">
        <title>novel species in genus Adlercreutzia.</title>
        <authorList>
            <person name="Liu X."/>
        </authorList>
    </citation>
    <scope>NUCLEOTIDE SEQUENCE [LARGE SCALE GENOMIC DNA]</scope>
    <source>
        <strain evidence="2 3">R22</strain>
    </source>
</reference>
<dbReference type="Proteomes" id="UP001343724">
    <property type="component" value="Unassembled WGS sequence"/>
</dbReference>
<comment type="caution">
    <text evidence="2">The sequence shown here is derived from an EMBL/GenBank/DDBJ whole genome shotgun (WGS) entry which is preliminary data.</text>
</comment>
<dbReference type="RefSeq" id="WP_326441378.1">
    <property type="nucleotide sequence ID" value="NZ_JAYMFH010000001.1"/>
</dbReference>
<organism evidence="2 3">
    <name type="scientific">Adlercreutzia shanghongiae</name>
    <dbReference type="NCBI Taxonomy" id="3111773"/>
    <lineage>
        <taxon>Bacteria</taxon>
        <taxon>Bacillati</taxon>
        <taxon>Actinomycetota</taxon>
        <taxon>Coriobacteriia</taxon>
        <taxon>Eggerthellales</taxon>
        <taxon>Eggerthellaceae</taxon>
        <taxon>Adlercreutzia</taxon>
    </lineage>
</organism>
<protein>
    <submittedName>
        <fullName evidence="2">Uncharacterized protein</fullName>
    </submittedName>
</protein>
<accession>A0ABU6IW93</accession>
<keyword evidence="3" id="KW-1185">Reference proteome</keyword>